<evidence type="ECO:0000313" key="1">
    <source>
        <dbReference type="EMBL" id="MEK8048063.1"/>
    </source>
</evidence>
<accession>A0ABU9C8J8</accession>
<dbReference type="SUPFAM" id="SSF53067">
    <property type="entry name" value="Actin-like ATPase domain"/>
    <property type="match status" value="1"/>
</dbReference>
<protein>
    <recommendedName>
        <fullName evidence="3">MSHA biogenesis protein MshI</fullName>
    </recommendedName>
</protein>
<name>A0ABU9C8J8_9BURK</name>
<dbReference type="Gene3D" id="3.30.1490.300">
    <property type="match status" value="1"/>
</dbReference>
<gene>
    <name evidence="1" type="ORF">AACH00_17010</name>
</gene>
<dbReference type="RefSeq" id="WP_341400378.1">
    <property type="nucleotide sequence ID" value="NZ_JBBUTI010000013.1"/>
</dbReference>
<evidence type="ECO:0000313" key="2">
    <source>
        <dbReference type="Proteomes" id="UP001379945"/>
    </source>
</evidence>
<organism evidence="1 2">
    <name type="scientific">Ideonella margarita</name>
    <dbReference type="NCBI Taxonomy" id="2984191"/>
    <lineage>
        <taxon>Bacteria</taxon>
        <taxon>Pseudomonadati</taxon>
        <taxon>Pseudomonadota</taxon>
        <taxon>Betaproteobacteria</taxon>
        <taxon>Burkholderiales</taxon>
        <taxon>Sphaerotilaceae</taxon>
        <taxon>Ideonella</taxon>
    </lineage>
</organism>
<proteinExistence type="predicted"/>
<keyword evidence="2" id="KW-1185">Reference proteome</keyword>
<sequence>MRWPWQRAAARHDTLVFSLGAGTLDWLLGDTRTQPPTVRRWGSEPMADDGALPDAELLRSLGHSAGSATAVLPLNAYQLLQIEAPAVPPDELRAAARWHIRERVDVHVDDLTLDVLRVGRPQAPTVGQGQLFVVAAPTTRVVQLNATAESARWPLQVIDVTDLAQRNLHTAAAGAADLADRATACLMQHGSSSLITICVGDELYYSRRLDWDAELLDRAAAARAKSTSAATETSEPAFAASGLEGAELGASGSFTFSLDDIGLPPAIELGADTEDAGSRLVVELQRSFDVWERSCPDLPLGVLWLHHTGDADATSQYLQELLGMRVMPLNLQQLYTPAAAGDDAASTPLPEPQVPLLGALLRHVRMEP</sequence>
<reference evidence="1 2" key="1">
    <citation type="submission" date="2024-04" db="EMBL/GenBank/DDBJ databases">
        <title>Novel species of the genus Ideonella isolated from streams.</title>
        <authorList>
            <person name="Lu H."/>
        </authorList>
    </citation>
    <scope>NUCLEOTIDE SEQUENCE [LARGE SCALE GENOMIC DNA]</scope>
    <source>
        <strain evidence="1 2">LYT19W</strain>
    </source>
</reference>
<comment type="caution">
    <text evidence="1">The sequence shown here is derived from an EMBL/GenBank/DDBJ whole genome shotgun (WGS) entry which is preliminary data.</text>
</comment>
<dbReference type="Gene3D" id="3.30.420.40">
    <property type="match status" value="2"/>
</dbReference>
<evidence type="ECO:0008006" key="3">
    <source>
        <dbReference type="Google" id="ProtNLM"/>
    </source>
</evidence>
<dbReference type="EMBL" id="JBBUTI010000013">
    <property type="protein sequence ID" value="MEK8048063.1"/>
    <property type="molecule type" value="Genomic_DNA"/>
</dbReference>
<dbReference type="InterPro" id="IPR043129">
    <property type="entry name" value="ATPase_NBD"/>
</dbReference>
<dbReference type="Proteomes" id="UP001379945">
    <property type="component" value="Unassembled WGS sequence"/>
</dbReference>